<comment type="caution">
    <text evidence="6">Lacks conserved residue(s) required for the propagation of feature annotation.</text>
</comment>
<proteinExistence type="inferred from homology"/>
<feature type="transmembrane region" description="Helical" evidence="6">
    <location>
        <begin position="218"/>
        <end position="234"/>
    </location>
</feature>
<dbReference type="PRINTS" id="PR00698">
    <property type="entry name" value="TMPROTEINSRG"/>
</dbReference>
<dbReference type="PANTHER" id="PTHR31627">
    <property type="entry name" value="SERPENTINE RECEPTOR CLASS GAMMA-RELATED"/>
    <property type="match status" value="1"/>
</dbReference>
<reference evidence="7" key="1">
    <citation type="submission" date="2023-06" db="EMBL/GenBank/DDBJ databases">
        <title>Genomic analysis of the entomopathogenic nematode Steinernema hermaphroditum.</title>
        <authorList>
            <person name="Schwarz E.M."/>
            <person name="Heppert J.K."/>
            <person name="Baniya A."/>
            <person name="Schwartz H.T."/>
            <person name="Tan C.-H."/>
            <person name="Antoshechkin I."/>
            <person name="Sternberg P.W."/>
            <person name="Goodrich-Blair H."/>
            <person name="Dillman A.R."/>
        </authorList>
    </citation>
    <scope>NUCLEOTIDE SEQUENCE</scope>
    <source>
        <strain evidence="7">PS9179</strain>
        <tissue evidence="7">Whole animal</tissue>
    </source>
</reference>
<evidence type="ECO:0000256" key="6">
    <source>
        <dbReference type="RuleBase" id="RU280813"/>
    </source>
</evidence>
<dbReference type="GO" id="GO:0004888">
    <property type="term" value="F:transmembrane signaling receptor activity"/>
    <property type="evidence" value="ECO:0007669"/>
    <property type="project" value="InterPro"/>
</dbReference>
<feature type="transmembrane region" description="Helical" evidence="6">
    <location>
        <begin position="125"/>
        <end position="146"/>
    </location>
</feature>
<evidence type="ECO:0000256" key="3">
    <source>
        <dbReference type="ARBA" id="ARBA00022692"/>
    </source>
</evidence>
<dbReference type="AlphaFoldDB" id="A0AA39M6Q8"/>
<evidence type="ECO:0000256" key="2">
    <source>
        <dbReference type="ARBA" id="ARBA00005692"/>
    </source>
</evidence>
<dbReference type="EMBL" id="JAUCMV010000001">
    <property type="protein sequence ID" value="KAK0423017.1"/>
    <property type="molecule type" value="Genomic_DNA"/>
</dbReference>
<keyword evidence="5 6" id="KW-0472">Membrane</keyword>
<protein>
    <recommendedName>
        <fullName evidence="6">Serpentine receptor class gamma</fullName>
    </recommendedName>
</protein>
<evidence type="ECO:0000313" key="7">
    <source>
        <dbReference type="EMBL" id="KAK0423017.1"/>
    </source>
</evidence>
<keyword evidence="8" id="KW-1185">Reference proteome</keyword>
<feature type="transmembrane region" description="Helical" evidence="6">
    <location>
        <begin position="6"/>
        <end position="30"/>
    </location>
</feature>
<evidence type="ECO:0000256" key="1">
    <source>
        <dbReference type="ARBA" id="ARBA00004141"/>
    </source>
</evidence>
<name>A0AA39M6Q8_9BILA</name>
<dbReference type="GO" id="GO:0007606">
    <property type="term" value="P:sensory perception of chemical stimulus"/>
    <property type="evidence" value="ECO:0007669"/>
    <property type="project" value="UniProtKB-UniRule"/>
</dbReference>
<evidence type="ECO:0000256" key="5">
    <source>
        <dbReference type="ARBA" id="ARBA00023136"/>
    </source>
</evidence>
<dbReference type="Pfam" id="PF02118">
    <property type="entry name" value="Srg"/>
    <property type="match status" value="1"/>
</dbReference>
<organism evidence="7 8">
    <name type="scientific">Steinernema hermaphroditum</name>
    <dbReference type="NCBI Taxonomy" id="289476"/>
    <lineage>
        <taxon>Eukaryota</taxon>
        <taxon>Metazoa</taxon>
        <taxon>Ecdysozoa</taxon>
        <taxon>Nematoda</taxon>
        <taxon>Chromadorea</taxon>
        <taxon>Rhabditida</taxon>
        <taxon>Tylenchina</taxon>
        <taxon>Panagrolaimomorpha</taxon>
        <taxon>Strongyloidoidea</taxon>
        <taxon>Steinernematidae</taxon>
        <taxon>Steinernema</taxon>
    </lineage>
</organism>
<keyword evidence="3 6" id="KW-0812">Transmembrane</keyword>
<dbReference type="InterPro" id="IPR000609">
    <property type="entry name" value="7TM_GPCR_serpentine_rcpt_Srg"/>
</dbReference>
<dbReference type="Proteomes" id="UP001175271">
    <property type="component" value="Unassembled WGS sequence"/>
</dbReference>
<sequence>MSSELIPLAVSLLYGIPSFVLYVFILFQLVRLKYRKRFSNPFYGLCFAIGVVDCFGYIIYYAFFTLPMYSIASSIFSSSFFAPSALTSGIYFSLFFFGYLQLFGNCFLTMNRFTAIVFPLRHDRFWRVFFPLSIVITVATSLAPSWKIATAEALYVPLQSGSPHGGYAIMLTIPNPDFSFHLFLSIFITCGLCLFLNIISVILLILRQNVGTNRKVERNFFFAALIIFLIQGIHGIHEVLFFIGISSENFGMVAVMNSMLPWLMDIKFLSPPWILLCFSTAVRETVVKALPKQTHSNSTPVINITPTHT</sequence>
<gene>
    <name evidence="7" type="ORF">QR680_007927</name>
</gene>
<dbReference type="InterPro" id="IPR051119">
    <property type="entry name" value="Nematode_SR-like"/>
</dbReference>
<accession>A0AA39M6Q8</accession>
<evidence type="ECO:0000313" key="8">
    <source>
        <dbReference type="Proteomes" id="UP001175271"/>
    </source>
</evidence>
<dbReference type="GO" id="GO:0016020">
    <property type="term" value="C:membrane"/>
    <property type="evidence" value="ECO:0007669"/>
    <property type="project" value="UniProtKB-SubCell"/>
</dbReference>
<dbReference type="Gene3D" id="1.20.1070.10">
    <property type="entry name" value="Rhodopsin 7-helix transmembrane proteins"/>
    <property type="match status" value="1"/>
</dbReference>
<comment type="similarity">
    <text evidence="2 6">Belongs to the nematode receptor-like protein srg family.</text>
</comment>
<feature type="transmembrane region" description="Helical" evidence="6">
    <location>
        <begin position="42"/>
        <end position="64"/>
    </location>
</feature>
<evidence type="ECO:0000256" key="4">
    <source>
        <dbReference type="ARBA" id="ARBA00022989"/>
    </source>
</evidence>
<keyword evidence="4 6" id="KW-1133">Transmembrane helix</keyword>
<feature type="transmembrane region" description="Helical" evidence="6">
    <location>
        <begin position="84"/>
        <end position="104"/>
    </location>
</feature>
<comment type="subcellular location">
    <subcellularLocation>
        <location evidence="1">Membrane</location>
        <topology evidence="1">Multi-pass membrane protein</topology>
    </subcellularLocation>
</comment>
<feature type="transmembrane region" description="Helical" evidence="6">
    <location>
        <begin position="180"/>
        <end position="206"/>
    </location>
</feature>
<comment type="caution">
    <text evidence="7">The sequence shown here is derived from an EMBL/GenBank/DDBJ whole genome shotgun (WGS) entry which is preliminary data.</text>
</comment>
<dbReference type="SUPFAM" id="SSF81321">
    <property type="entry name" value="Family A G protein-coupled receptor-like"/>
    <property type="match status" value="1"/>
</dbReference>
<dbReference type="PANTHER" id="PTHR31627:SF42">
    <property type="entry name" value="G_PROTEIN_RECEP_F1_2 DOMAIN-CONTAINING PROTEIN-RELATED"/>
    <property type="match status" value="1"/>
</dbReference>